<gene>
    <name evidence="2" type="ORF">GCM10010508_18790</name>
</gene>
<accession>A0A918Y1L3</accession>
<feature type="region of interest" description="Disordered" evidence="1">
    <location>
        <begin position="65"/>
        <end position="105"/>
    </location>
</feature>
<dbReference type="Proteomes" id="UP000608955">
    <property type="component" value="Unassembled WGS sequence"/>
</dbReference>
<evidence type="ECO:0000313" key="3">
    <source>
        <dbReference type="Proteomes" id="UP000608955"/>
    </source>
</evidence>
<feature type="compositionally biased region" description="Polar residues" evidence="1">
    <location>
        <begin position="96"/>
        <end position="105"/>
    </location>
</feature>
<evidence type="ECO:0000256" key="1">
    <source>
        <dbReference type="SAM" id="MobiDB-lite"/>
    </source>
</evidence>
<dbReference type="RefSeq" id="WP_190177249.1">
    <property type="nucleotide sequence ID" value="NZ_BMVF01000004.1"/>
</dbReference>
<feature type="compositionally biased region" description="Basic and acidic residues" evidence="1">
    <location>
        <begin position="65"/>
        <end position="75"/>
    </location>
</feature>
<sequence length="105" mass="11434">MSTYVITIPGTFLHGLDDDRRDDLARRLRPADPHHTSLGREEDLDLLTVNDDKTFSIRLEVTAGDRRTAEREAKRTAASALREAGFGEGDAPLGPTSVTGIDNAS</sequence>
<organism evidence="2 3">
    <name type="scientific">Streptomyces naganishii JCM 4654</name>
    <dbReference type="NCBI Taxonomy" id="1306179"/>
    <lineage>
        <taxon>Bacteria</taxon>
        <taxon>Bacillati</taxon>
        <taxon>Actinomycetota</taxon>
        <taxon>Actinomycetes</taxon>
        <taxon>Kitasatosporales</taxon>
        <taxon>Streptomycetaceae</taxon>
        <taxon>Streptomyces</taxon>
    </lineage>
</organism>
<dbReference type="AlphaFoldDB" id="A0A918Y1L3"/>
<reference evidence="2" key="2">
    <citation type="submission" date="2020-09" db="EMBL/GenBank/DDBJ databases">
        <authorList>
            <person name="Sun Q."/>
            <person name="Ohkuma M."/>
        </authorList>
    </citation>
    <scope>NUCLEOTIDE SEQUENCE</scope>
    <source>
        <strain evidence="2">JCM 4654</strain>
    </source>
</reference>
<protein>
    <submittedName>
        <fullName evidence="2">Uncharacterized protein</fullName>
    </submittedName>
</protein>
<evidence type="ECO:0000313" key="2">
    <source>
        <dbReference type="EMBL" id="GHD87283.1"/>
    </source>
</evidence>
<name>A0A918Y1L3_9ACTN</name>
<comment type="caution">
    <text evidence="2">The sequence shown here is derived from an EMBL/GenBank/DDBJ whole genome shotgun (WGS) entry which is preliminary data.</text>
</comment>
<dbReference type="EMBL" id="BMVF01000004">
    <property type="protein sequence ID" value="GHD87283.1"/>
    <property type="molecule type" value="Genomic_DNA"/>
</dbReference>
<proteinExistence type="predicted"/>
<reference evidence="2" key="1">
    <citation type="journal article" date="2014" name="Int. J. Syst. Evol. Microbiol.">
        <title>Complete genome sequence of Corynebacterium casei LMG S-19264T (=DSM 44701T), isolated from a smear-ripened cheese.</title>
        <authorList>
            <consortium name="US DOE Joint Genome Institute (JGI-PGF)"/>
            <person name="Walter F."/>
            <person name="Albersmeier A."/>
            <person name="Kalinowski J."/>
            <person name="Ruckert C."/>
        </authorList>
    </citation>
    <scope>NUCLEOTIDE SEQUENCE</scope>
    <source>
        <strain evidence="2">JCM 4654</strain>
    </source>
</reference>
<keyword evidence="3" id="KW-1185">Reference proteome</keyword>